<comment type="caution">
    <text evidence="2">The sequence shown here is derived from an EMBL/GenBank/DDBJ whole genome shotgun (WGS) entry which is preliminary data.</text>
</comment>
<dbReference type="InterPro" id="IPR051918">
    <property type="entry name" value="STPP_CPPED1"/>
</dbReference>
<evidence type="ECO:0000259" key="1">
    <source>
        <dbReference type="Pfam" id="PF00149"/>
    </source>
</evidence>
<name>A0ABQ1T040_9SPHI</name>
<dbReference type="InterPro" id="IPR004843">
    <property type="entry name" value="Calcineurin-like_PHP"/>
</dbReference>
<dbReference type="EMBL" id="BMJO01000012">
    <property type="protein sequence ID" value="GGE70984.1"/>
    <property type="molecule type" value="Genomic_DNA"/>
</dbReference>
<dbReference type="Proteomes" id="UP000622648">
    <property type="component" value="Unassembled WGS sequence"/>
</dbReference>
<dbReference type="SUPFAM" id="SSF56300">
    <property type="entry name" value="Metallo-dependent phosphatases"/>
    <property type="match status" value="1"/>
</dbReference>
<reference evidence="3" key="1">
    <citation type="journal article" date="2019" name="Int. J. Syst. Evol. Microbiol.">
        <title>The Global Catalogue of Microorganisms (GCM) 10K type strain sequencing project: providing services to taxonomists for standard genome sequencing and annotation.</title>
        <authorList>
            <consortium name="The Broad Institute Genomics Platform"/>
            <consortium name="The Broad Institute Genome Sequencing Center for Infectious Disease"/>
            <person name="Wu L."/>
            <person name="Ma J."/>
        </authorList>
    </citation>
    <scope>NUCLEOTIDE SEQUENCE [LARGE SCALE GENOMIC DNA]</scope>
    <source>
        <strain evidence="3">CGMCC 1.15644</strain>
    </source>
</reference>
<dbReference type="PANTHER" id="PTHR43143">
    <property type="entry name" value="METALLOPHOSPHOESTERASE, CALCINEURIN SUPERFAMILY"/>
    <property type="match status" value="1"/>
</dbReference>
<keyword evidence="3" id="KW-1185">Reference proteome</keyword>
<dbReference type="RefSeq" id="WP_208864595.1">
    <property type="nucleotide sequence ID" value="NZ_BMJO01000012.1"/>
</dbReference>
<protein>
    <recommendedName>
        <fullName evidence="1">Calcineurin-like phosphoesterase domain-containing protein</fullName>
    </recommendedName>
</protein>
<evidence type="ECO:0000313" key="3">
    <source>
        <dbReference type="Proteomes" id="UP000622648"/>
    </source>
</evidence>
<dbReference type="PANTHER" id="PTHR43143:SF1">
    <property type="entry name" value="SERINE_THREONINE-PROTEIN PHOSPHATASE CPPED1"/>
    <property type="match status" value="1"/>
</dbReference>
<sequence length="298" mass="33756">MMKRRGFVKNSLALGLGGVVSKVNLEDGNKTKPLLRIAHLTDVHIKGDDMIPARAANYLKKVLVGGNIDFILNGGDAIFDASYDNVTREMVTNQWAIWDDFISKTELEVYSCIGNHDPWWKAPSETDEMYGLDYAAKRLKMPHRYYSFDKKGWHFIILDGNHKDTKLDAPQMEWLENDLSKLAANTPVLVMSHYPILSSTCAWSGGQHGDYKELKALFFQHRDKVKVCLSGHQHLADEVNYNGISYFCNGSLSGFWWGTGDKESAGKYFYQQTPPGYAILSLFHDGSVENQYFPLEVI</sequence>
<gene>
    <name evidence="2" type="ORF">GCM10011413_42180</name>
</gene>
<dbReference type="Pfam" id="PF00149">
    <property type="entry name" value="Metallophos"/>
    <property type="match status" value="1"/>
</dbReference>
<dbReference type="InterPro" id="IPR029052">
    <property type="entry name" value="Metallo-depent_PP-like"/>
</dbReference>
<accession>A0ABQ1T040</accession>
<dbReference type="Gene3D" id="3.60.21.10">
    <property type="match status" value="1"/>
</dbReference>
<feature type="domain" description="Calcineurin-like phosphoesterase" evidence="1">
    <location>
        <begin position="35"/>
        <end position="234"/>
    </location>
</feature>
<proteinExistence type="predicted"/>
<evidence type="ECO:0000313" key="2">
    <source>
        <dbReference type="EMBL" id="GGE70984.1"/>
    </source>
</evidence>
<organism evidence="2 3">
    <name type="scientific">Pedobacter psychrotolerans</name>
    <dbReference type="NCBI Taxonomy" id="1843235"/>
    <lineage>
        <taxon>Bacteria</taxon>
        <taxon>Pseudomonadati</taxon>
        <taxon>Bacteroidota</taxon>
        <taxon>Sphingobacteriia</taxon>
        <taxon>Sphingobacteriales</taxon>
        <taxon>Sphingobacteriaceae</taxon>
        <taxon>Pedobacter</taxon>
    </lineage>
</organism>